<dbReference type="AlphaFoldDB" id="I0IN50"/>
<keyword evidence="1 3" id="KW-0378">Hydrolase</keyword>
<dbReference type="EMBL" id="AP012342">
    <property type="protein sequence ID" value="BAM06699.1"/>
    <property type="molecule type" value="Genomic_DNA"/>
</dbReference>
<evidence type="ECO:0000313" key="3">
    <source>
        <dbReference type="EMBL" id="BAM06699.1"/>
    </source>
</evidence>
<gene>
    <name evidence="3" type="ordered locus">LFE_0996</name>
</gene>
<evidence type="ECO:0000313" key="4">
    <source>
        <dbReference type="Proteomes" id="UP000007382"/>
    </source>
</evidence>
<dbReference type="GO" id="GO:0016787">
    <property type="term" value="F:hydrolase activity"/>
    <property type="evidence" value="ECO:0007669"/>
    <property type="project" value="UniProtKB-KW"/>
</dbReference>
<protein>
    <submittedName>
        <fullName evidence="3">Putative metal-dependent phosphohydrolase</fullName>
    </submittedName>
</protein>
<dbReference type="Proteomes" id="UP000007382">
    <property type="component" value="Chromosome"/>
</dbReference>
<dbReference type="PATRIC" id="fig|1162668.3.peg.1153"/>
<dbReference type="Gene3D" id="1.10.3210.10">
    <property type="entry name" value="Hypothetical protein af1432"/>
    <property type="match status" value="1"/>
</dbReference>
<accession>I0IN50</accession>
<name>I0IN50_LEPFC</name>
<dbReference type="InterPro" id="IPR050798">
    <property type="entry name" value="YhaM_exoribonuc/phosphodiest"/>
</dbReference>
<dbReference type="Pfam" id="PF01966">
    <property type="entry name" value="HD"/>
    <property type="match status" value="1"/>
</dbReference>
<dbReference type="GO" id="GO:0031125">
    <property type="term" value="P:rRNA 3'-end processing"/>
    <property type="evidence" value="ECO:0007669"/>
    <property type="project" value="TreeGrafter"/>
</dbReference>
<dbReference type="RefSeq" id="WP_014449190.1">
    <property type="nucleotide sequence ID" value="NC_017094.1"/>
</dbReference>
<evidence type="ECO:0000259" key="2">
    <source>
        <dbReference type="PROSITE" id="PS51831"/>
    </source>
</evidence>
<proteinExistence type="predicted"/>
<reference evidence="3 4" key="1">
    <citation type="journal article" date="2012" name="J. Bacteriol.">
        <title>Complete Genome Sequence of Leptospirillum ferrooxidans Strain C2-3, Isolated from a Fresh Volcanic Ash Deposit on the Island of Miyake, Japan.</title>
        <authorList>
            <person name="Fujimura R."/>
            <person name="Sato Y."/>
            <person name="Nishizawa T."/>
            <person name="Oshima K."/>
            <person name="Kim S.-W."/>
            <person name="Hattori M."/>
            <person name="Kamijo T."/>
            <person name="Ohta H."/>
        </authorList>
    </citation>
    <scope>NUCLEOTIDE SEQUENCE [LARGE SCALE GENOMIC DNA]</scope>
    <source>
        <strain evidence="3 4">C2-3</strain>
    </source>
</reference>
<dbReference type="STRING" id="1162668.LFE_0996"/>
<dbReference type="PANTHER" id="PTHR37294">
    <property type="entry name" value="3'-5' EXORIBONUCLEASE YHAM"/>
    <property type="match status" value="1"/>
</dbReference>
<dbReference type="PROSITE" id="PS51831">
    <property type="entry name" value="HD"/>
    <property type="match status" value="1"/>
</dbReference>
<dbReference type="SUPFAM" id="SSF109604">
    <property type="entry name" value="HD-domain/PDEase-like"/>
    <property type="match status" value="1"/>
</dbReference>
<sequence>MGTSSGGASVGKSQTKEVRGVALVKSCHAGSGEKAPALILTLVFKGEGGKGLREWPARLWEDPRGVGPSLSAGSLVLAEGTVVRHNQESQLRLTRITPLKASPEEIQAYIPQSPLSSGLGMARLDAFMESLSEPHLKMFGLELLADPEVRSLLEKAPAAKRNHHAVVGGLLEHTLEIMEMGDRIAPVLHLNRDLLLLGLLLHDLGKCWEISAQPGFAYTDDGRLLGHMFLGCDAIRKTASRVPNFPGILLKLLQHFILSHHGELAYGSPVLPATPEAMAVHMLDNLSGQIYAMRAAKGGEGDEWGYERNRGAQIWHKGSDPEALVALWRDRDVTNGQGAG</sequence>
<dbReference type="PANTHER" id="PTHR37294:SF1">
    <property type="entry name" value="3'-5' EXORIBONUCLEASE YHAM"/>
    <property type="match status" value="1"/>
</dbReference>
<dbReference type="KEGG" id="lfc:LFE_0996"/>
<dbReference type="HOGENOM" id="CLU_056349_1_0_0"/>
<feature type="domain" description="HD" evidence="2">
    <location>
        <begin position="170"/>
        <end position="289"/>
    </location>
</feature>
<dbReference type="InterPro" id="IPR006674">
    <property type="entry name" value="HD_domain"/>
</dbReference>
<dbReference type="eggNOG" id="COG3481">
    <property type="taxonomic scope" value="Bacteria"/>
</dbReference>
<keyword evidence="4" id="KW-1185">Reference proteome</keyword>
<organism evidence="3 4">
    <name type="scientific">Leptospirillum ferrooxidans (strain C2-3)</name>
    <dbReference type="NCBI Taxonomy" id="1162668"/>
    <lineage>
        <taxon>Bacteria</taxon>
        <taxon>Pseudomonadati</taxon>
        <taxon>Nitrospirota</taxon>
        <taxon>Nitrospiria</taxon>
        <taxon>Nitrospirales</taxon>
        <taxon>Nitrospiraceae</taxon>
        <taxon>Leptospirillum</taxon>
    </lineage>
</organism>
<dbReference type="OrthoDB" id="9778453at2"/>
<evidence type="ECO:0000256" key="1">
    <source>
        <dbReference type="ARBA" id="ARBA00022801"/>
    </source>
</evidence>
<reference evidence="4" key="2">
    <citation type="submission" date="2012-03" db="EMBL/GenBank/DDBJ databases">
        <title>The complete genome sequence of the pioneer microbe on fresh volcanic deposit, Leptospirillum ferrooxidans strain C2-3.</title>
        <authorList>
            <person name="Fujimura R."/>
            <person name="Sato Y."/>
            <person name="Nishizawa T."/>
            <person name="Nanba K."/>
            <person name="Oshima K."/>
            <person name="Hattori M."/>
            <person name="Kamijo T."/>
            <person name="Ohta H."/>
        </authorList>
    </citation>
    <scope>NUCLEOTIDE SEQUENCE [LARGE SCALE GENOMIC DNA]</scope>
    <source>
        <strain evidence="4">C2-3</strain>
    </source>
</reference>